<evidence type="ECO:0000313" key="2">
    <source>
        <dbReference type="Proteomes" id="UP000028990"/>
    </source>
</evidence>
<dbReference type="AlphaFoldDB" id="A0A091CX44"/>
<sequence>MGKRGPLGPLSAQPESSCFVRQRLELSWIRSRESPTELLLGLCRAAQPAAASPSENMPTGWLRKSPKKLEDRTSHFFQTEEAIAGMIVRTTTTINIRNGNTKLKVSSSPSPSSDLFPSSICTAKRAKKKCVRFLTQPTEQ</sequence>
<dbReference type="Proteomes" id="UP000028990">
    <property type="component" value="Unassembled WGS sequence"/>
</dbReference>
<dbReference type="EMBL" id="KN123809">
    <property type="protein sequence ID" value="KFO23252.1"/>
    <property type="molecule type" value="Genomic_DNA"/>
</dbReference>
<accession>A0A091CX44</accession>
<organism evidence="1 2">
    <name type="scientific">Fukomys damarensis</name>
    <name type="common">Damaraland mole rat</name>
    <name type="synonym">Cryptomys damarensis</name>
    <dbReference type="NCBI Taxonomy" id="885580"/>
    <lineage>
        <taxon>Eukaryota</taxon>
        <taxon>Metazoa</taxon>
        <taxon>Chordata</taxon>
        <taxon>Craniata</taxon>
        <taxon>Vertebrata</taxon>
        <taxon>Euteleostomi</taxon>
        <taxon>Mammalia</taxon>
        <taxon>Eutheria</taxon>
        <taxon>Euarchontoglires</taxon>
        <taxon>Glires</taxon>
        <taxon>Rodentia</taxon>
        <taxon>Hystricomorpha</taxon>
        <taxon>Bathyergidae</taxon>
        <taxon>Fukomys</taxon>
    </lineage>
</organism>
<proteinExistence type="predicted"/>
<gene>
    <name evidence="1" type="ORF">H920_15417</name>
</gene>
<reference evidence="1 2" key="1">
    <citation type="submission" date="2013-11" db="EMBL/GenBank/DDBJ databases">
        <title>The Damaraland mole rat (Fukomys damarensis) genome and evolution of African mole rats.</title>
        <authorList>
            <person name="Gladyshev V.N."/>
            <person name="Fang X."/>
        </authorList>
    </citation>
    <scope>NUCLEOTIDE SEQUENCE [LARGE SCALE GENOMIC DNA]</scope>
    <source>
        <tissue evidence="1">Liver</tissue>
    </source>
</reference>
<keyword evidence="2" id="KW-1185">Reference proteome</keyword>
<name>A0A091CX44_FUKDA</name>
<protein>
    <submittedName>
        <fullName evidence="1">Uncharacterized protein</fullName>
    </submittedName>
</protein>
<evidence type="ECO:0000313" key="1">
    <source>
        <dbReference type="EMBL" id="KFO23252.1"/>
    </source>
</evidence>